<dbReference type="Gene3D" id="3.40.50.1820">
    <property type="entry name" value="alpha/beta hydrolase"/>
    <property type="match status" value="1"/>
</dbReference>
<name>A0A3A8A9V9_9HYPH</name>
<dbReference type="InterPro" id="IPR003718">
    <property type="entry name" value="OsmC/Ohr_fam"/>
</dbReference>
<dbReference type="AlphaFoldDB" id="A0A3A8A9V9"/>
<dbReference type="PANTHER" id="PTHR39624">
    <property type="entry name" value="PROTEIN INVOLVED IN RIMO-MEDIATED BETA-METHYLTHIOLATION OF RIBOSOMAL PROTEIN S12 YCAO"/>
    <property type="match status" value="1"/>
</dbReference>
<dbReference type="SUPFAM" id="SSF53474">
    <property type="entry name" value="alpha/beta-Hydrolases"/>
    <property type="match status" value="1"/>
</dbReference>
<feature type="domain" description="Serine aminopeptidase S33" evidence="1">
    <location>
        <begin position="47"/>
        <end position="134"/>
    </location>
</feature>
<dbReference type="InterPro" id="IPR029058">
    <property type="entry name" value="AB_hydrolase_fold"/>
</dbReference>
<evidence type="ECO:0000259" key="1">
    <source>
        <dbReference type="Pfam" id="PF12146"/>
    </source>
</evidence>
<keyword evidence="3" id="KW-1185">Reference proteome</keyword>
<protein>
    <submittedName>
        <fullName evidence="2">OsmC family protein</fullName>
    </submittedName>
</protein>
<dbReference type="EMBL" id="QFWV02000006">
    <property type="protein sequence ID" value="RKF06706.1"/>
    <property type="molecule type" value="Genomic_DNA"/>
</dbReference>
<dbReference type="SUPFAM" id="SSF82784">
    <property type="entry name" value="OsmC-like"/>
    <property type="match status" value="1"/>
</dbReference>
<evidence type="ECO:0000313" key="3">
    <source>
        <dbReference type="Proteomes" id="UP000246132"/>
    </source>
</evidence>
<sequence length="410" mass="43765">MPVEKRTFRSRDGHMLAARFDRPEGPVRGNALFAHCFTCTKDIVAARRIAANLARLGVAVLRFDFTGLGSSEGEFANTSFVSNVDDLIAAADHLRESGEAPMLLIGHSLGGAAVLAAAGDIPEVKGVVTIGAPADAEHVLHNFEASIEEIEREGSAEVTLAGRKFRIGKGFVDAARETALTDRIATLRASLLVMHSPIDETVGIDNATRIFTAAKHPKSFVSLDKADHLLSGADDAEFAAEVIAGWASRLLPRDEPQGIEAIEHVRVTETRASKFQNIVQAGTHRFFADEPPSVGGTDTGPTPYDFLSAALGACTSMTLRMYASFKKLDLGTVTVDVSHAKVHADDCADCTEESRANGGKIDRFERVITVDGNVPEELAGKLEEIANKCPVHKTLEGNATVVTRVEAGRG</sequence>
<dbReference type="Pfam" id="PF12146">
    <property type="entry name" value="Hydrolase_4"/>
    <property type="match status" value="1"/>
</dbReference>
<gene>
    <name evidence="2" type="ORF">DEM25_010685</name>
</gene>
<proteinExistence type="predicted"/>
<accession>A0A3A8A9V9</accession>
<evidence type="ECO:0000313" key="2">
    <source>
        <dbReference type="EMBL" id="RKF06706.1"/>
    </source>
</evidence>
<dbReference type="Pfam" id="PF02566">
    <property type="entry name" value="OsmC"/>
    <property type="match status" value="1"/>
</dbReference>
<dbReference type="Proteomes" id="UP000246132">
    <property type="component" value="Unassembled WGS sequence"/>
</dbReference>
<dbReference type="PANTHER" id="PTHR39624:SF2">
    <property type="entry name" value="OSMC-LIKE PROTEIN"/>
    <property type="match status" value="1"/>
</dbReference>
<dbReference type="InterPro" id="IPR022742">
    <property type="entry name" value="Hydrolase_4"/>
</dbReference>
<organism evidence="2 3">
    <name type="scientific">Oceaniradius stylonematis</name>
    <dbReference type="NCBI Taxonomy" id="2184161"/>
    <lineage>
        <taxon>Bacteria</taxon>
        <taxon>Pseudomonadati</taxon>
        <taxon>Pseudomonadota</taxon>
        <taxon>Alphaproteobacteria</taxon>
        <taxon>Hyphomicrobiales</taxon>
        <taxon>Ahrensiaceae</taxon>
        <taxon>Oceaniradius</taxon>
    </lineage>
</organism>
<dbReference type="OrthoDB" id="9789573at2"/>
<dbReference type="InterPro" id="IPR015946">
    <property type="entry name" value="KH_dom-like_a/b"/>
</dbReference>
<dbReference type="Gene3D" id="3.30.300.20">
    <property type="match status" value="1"/>
</dbReference>
<comment type="caution">
    <text evidence="2">The sequence shown here is derived from an EMBL/GenBank/DDBJ whole genome shotgun (WGS) entry which is preliminary data.</text>
</comment>
<reference evidence="2 3" key="1">
    <citation type="journal article" date="2018" name="Int. J. Syst. Bacteriol.">
        <title>Oceaniradius stylonemae gen. nov., sp. nov., isolated from a red alga, Stylonema cornu-cervi.</title>
        <authorList>
            <person name="Jeong S."/>
        </authorList>
    </citation>
    <scope>NUCLEOTIDE SEQUENCE [LARGE SCALE GENOMIC DNA]</scope>
    <source>
        <strain evidence="2 3">StC1</strain>
    </source>
</reference>
<dbReference type="InterPro" id="IPR036102">
    <property type="entry name" value="OsmC/Ohrsf"/>
</dbReference>
<dbReference type="RefSeq" id="WP_109767279.1">
    <property type="nucleotide sequence ID" value="NZ_JASHJQ010000002.1"/>
</dbReference>